<proteinExistence type="predicted"/>
<comment type="caution">
    <text evidence="1">The sequence shown here is derived from an EMBL/GenBank/DDBJ whole genome shotgun (WGS) entry which is preliminary data.</text>
</comment>
<evidence type="ECO:0000313" key="2">
    <source>
        <dbReference type="Proteomes" id="UP000018888"/>
    </source>
</evidence>
<dbReference type="AlphaFoldDB" id="A0A2P4PFA2"/>
<gene>
    <name evidence="1" type="ORF">GLOIN_2v1783321</name>
</gene>
<keyword evidence="2" id="KW-1185">Reference proteome</keyword>
<reference evidence="1 2" key="1">
    <citation type="journal article" date="2013" name="Proc. Natl. Acad. Sci. U.S.A.">
        <title>Genome of an arbuscular mycorrhizal fungus provides insight into the oldest plant symbiosis.</title>
        <authorList>
            <person name="Tisserant E."/>
            <person name="Malbreil M."/>
            <person name="Kuo A."/>
            <person name="Kohler A."/>
            <person name="Symeonidi A."/>
            <person name="Balestrini R."/>
            <person name="Charron P."/>
            <person name="Duensing N."/>
            <person name="Frei Dit Frey N."/>
            <person name="Gianinazzi-Pearson V."/>
            <person name="Gilbert L.B."/>
            <person name="Handa Y."/>
            <person name="Herr J.R."/>
            <person name="Hijri M."/>
            <person name="Koul R."/>
            <person name="Kawaguchi M."/>
            <person name="Krajinski F."/>
            <person name="Lammers P.J."/>
            <person name="Masclaux F.G."/>
            <person name="Murat C."/>
            <person name="Morin E."/>
            <person name="Ndikumana S."/>
            <person name="Pagni M."/>
            <person name="Petitpierre D."/>
            <person name="Requena N."/>
            <person name="Rosikiewicz P."/>
            <person name="Riley R."/>
            <person name="Saito K."/>
            <person name="San Clemente H."/>
            <person name="Shapiro H."/>
            <person name="van Tuinen D."/>
            <person name="Becard G."/>
            <person name="Bonfante P."/>
            <person name="Paszkowski U."/>
            <person name="Shachar-Hill Y.Y."/>
            <person name="Tuskan G.A."/>
            <person name="Young P.W."/>
            <person name="Sanders I.R."/>
            <person name="Henrissat B."/>
            <person name="Rensing S.A."/>
            <person name="Grigoriev I.V."/>
            <person name="Corradi N."/>
            <person name="Roux C."/>
            <person name="Martin F."/>
        </authorList>
    </citation>
    <scope>NUCLEOTIDE SEQUENCE [LARGE SCALE GENOMIC DNA]</scope>
    <source>
        <strain evidence="1 2">DAOM 197198</strain>
    </source>
</reference>
<dbReference type="EMBL" id="AUPC02000249">
    <property type="protein sequence ID" value="POG64064.1"/>
    <property type="molecule type" value="Genomic_DNA"/>
</dbReference>
<sequence>MEDLEKIKKVYGISEECNEPGTRSYWYQPFTYITRGGFGKINLAEWSEGFISYWNNENQKWYRFTGQNLHSKVWIIL</sequence>
<organism evidence="1 2">
    <name type="scientific">Rhizophagus irregularis (strain DAOM 181602 / DAOM 197198 / MUCL 43194)</name>
    <name type="common">Arbuscular mycorrhizal fungus</name>
    <name type="synonym">Glomus intraradices</name>
    <dbReference type="NCBI Taxonomy" id="747089"/>
    <lineage>
        <taxon>Eukaryota</taxon>
        <taxon>Fungi</taxon>
        <taxon>Fungi incertae sedis</taxon>
        <taxon>Mucoromycota</taxon>
        <taxon>Glomeromycotina</taxon>
        <taxon>Glomeromycetes</taxon>
        <taxon>Glomerales</taxon>
        <taxon>Glomeraceae</taxon>
        <taxon>Rhizophagus</taxon>
    </lineage>
</organism>
<reference evidence="1 2" key="2">
    <citation type="journal article" date="2018" name="New Phytol.">
        <title>High intraspecific genome diversity in the model arbuscular mycorrhizal symbiont Rhizophagus irregularis.</title>
        <authorList>
            <person name="Chen E.C.H."/>
            <person name="Morin E."/>
            <person name="Beaudet D."/>
            <person name="Noel J."/>
            <person name="Yildirir G."/>
            <person name="Ndikumana S."/>
            <person name="Charron P."/>
            <person name="St-Onge C."/>
            <person name="Giorgi J."/>
            <person name="Kruger M."/>
            <person name="Marton T."/>
            <person name="Ropars J."/>
            <person name="Grigoriev I.V."/>
            <person name="Hainaut M."/>
            <person name="Henrissat B."/>
            <person name="Roux C."/>
            <person name="Martin F."/>
            <person name="Corradi N."/>
        </authorList>
    </citation>
    <scope>NUCLEOTIDE SEQUENCE [LARGE SCALE GENOMIC DNA]</scope>
    <source>
        <strain evidence="1 2">DAOM 197198</strain>
    </source>
</reference>
<dbReference type="Proteomes" id="UP000018888">
    <property type="component" value="Unassembled WGS sequence"/>
</dbReference>
<evidence type="ECO:0000313" key="1">
    <source>
        <dbReference type="EMBL" id="POG64064.1"/>
    </source>
</evidence>
<name>A0A2P4PFA2_RHIID</name>
<accession>A0A2P4PFA2</accession>
<protein>
    <submittedName>
        <fullName evidence="1">Uncharacterized protein</fullName>
    </submittedName>
</protein>